<organism evidence="4 5">
    <name type="scientific">Sphingomonas plantiphila</name>
    <dbReference type="NCBI Taxonomy" id="3163295"/>
    <lineage>
        <taxon>Bacteria</taxon>
        <taxon>Pseudomonadati</taxon>
        <taxon>Pseudomonadota</taxon>
        <taxon>Alphaproteobacteria</taxon>
        <taxon>Sphingomonadales</taxon>
        <taxon>Sphingomonadaceae</taxon>
        <taxon>Sphingomonas</taxon>
    </lineage>
</organism>
<evidence type="ECO:0000256" key="1">
    <source>
        <dbReference type="SAM" id="MobiDB-lite"/>
    </source>
</evidence>
<dbReference type="Pfam" id="PF05170">
    <property type="entry name" value="AsmA"/>
    <property type="match status" value="1"/>
</dbReference>
<proteinExistence type="predicted"/>
<sequence length="715" mass="76199">MADASHPIVTPDVAAADPAERPGWRERMPRPAVIALRVVGGVLLAIFLIWAILYITKGRFLKGTFERVASSGTGRAVAVAGDFQLYFDPFDLKFVAQKMTVANPAWASRPNLFAADSIHTRIAPLSLIFGRYHARFLDLQNGAVDLEWNADRANTWTFGDGEGEPVEFPTIDRATLAGTALRYRDPRMQLLADLKFETVRSTGTRIGDSVRFSGNGVARKTPFTVKGALLSPNETVGRGRNQLTLQARAAGNDITVDGTLPSLADIENVPLQTSARGANLASLLAIIGVVLPDTRTYRASATLVKSGDLYSFTGLKGRFGNSDLSGKFAADGRGKRLLMTADLATRSLDIVDAAPFIGYNPDIVASRGAMAAAAATGAGRARLLPDARFPVESMQAFDAKVNWRIATVKSRSVPISDVAVAVDLDRGQLALSPFTFAMARGNVASDLIFDTRQRPTATSYDVRLATTPLGRLLAGWGVEESGTTGAVRGRIELKGRGDTLHDSLASSGGRIAFILPRGSFWTRNVQLAELDIGTFVQKMFEGKLKEPVQINCGLVAFTVRRGIAAADPILIDTQKSVMLGRGGFSFRNETLDLAFRADSKKFSVFAGQSPVGINGTFASPRYDVISSELLARAGGGLGLAAAATPLAGLLAFVDIGDAKSADCGPVLSGASAKAQRTTKGKPRDDVGKGTTAKSEDGSRSKGERKEQRKKFLGIF</sequence>
<dbReference type="RefSeq" id="WP_408077243.1">
    <property type="nucleotide sequence ID" value="NZ_JBELQC010000001.1"/>
</dbReference>
<keyword evidence="2" id="KW-0812">Transmembrane</keyword>
<dbReference type="PANTHER" id="PTHR30441:SF9">
    <property type="entry name" value="ASMA FAMILY PROTEIN YHJG"/>
    <property type="match status" value="1"/>
</dbReference>
<reference evidence="4 5" key="1">
    <citation type="submission" date="2024-06" db="EMBL/GenBank/DDBJ databases">
        <authorList>
            <person name="Kaempfer P."/>
            <person name="Viver T."/>
        </authorList>
    </citation>
    <scope>NUCLEOTIDE SEQUENCE [LARGE SCALE GENOMIC DNA]</scope>
    <source>
        <strain evidence="4 5">ST-64</strain>
    </source>
</reference>
<evidence type="ECO:0000313" key="4">
    <source>
        <dbReference type="EMBL" id="MFL9840301.1"/>
    </source>
</evidence>
<accession>A0ABW8YM84</accession>
<protein>
    <submittedName>
        <fullName evidence="4">AsmA family protein</fullName>
    </submittedName>
</protein>
<keyword evidence="5" id="KW-1185">Reference proteome</keyword>
<evidence type="ECO:0000256" key="2">
    <source>
        <dbReference type="SAM" id="Phobius"/>
    </source>
</evidence>
<name>A0ABW8YM84_9SPHN</name>
<feature type="transmembrane region" description="Helical" evidence="2">
    <location>
        <begin position="34"/>
        <end position="55"/>
    </location>
</feature>
<feature type="compositionally biased region" description="Basic and acidic residues" evidence="1">
    <location>
        <begin position="681"/>
        <end position="706"/>
    </location>
</feature>
<comment type="caution">
    <text evidence="4">The sequence shown here is derived from an EMBL/GenBank/DDBJ whole genome shotgun (WGS) entry which is preliminary data.</text>
</comment>
<dbReference type="InterPro" id="IPR007844">
    <property type="entry name" value="AsmA"/>
</dbReference>
<feature type="region of interest" description="Disordered" evidence="1">
    <location>
        <begin position="669"/>
        <end position="715"/>
    </location>
</feature>
<keyword evidence="2" id="KW-0472">Membrane</keyword>
<gene>
    <name evidence="4" type="ORF">ABS767_04935</name>
</gene>
<evidence type="ECO:0000259" key="3">
    <source>
        <dbReference type="Pfam" id="PF05170"/>
    </source>
</evidence>
<dbReference type="PANTHER" id="PTHR30441">
    <property type="entry name" value="DUF748 DOMAIN-CONTAINING PROTEIN"/>
    <property type="match status" value="1"/>
</dbReference>
<evidence type="ECO:0000313" key="5">
    <source>
        <dbReference type="Proteomes" id="UP001629244"/>
    </source>
</evidence>
<dbReference type="EMBL" id="JBELQC010000001">
    <property type="protein sequence ID" value="MFL9840301.1"/>
    <property type="molecule type" value="Genomic_DNA"/>
</dbReference>
<keyword evidence="2" id="KW-1133">Transmembrane helix</keyword>
<dbReference type="Proteomes" id="UP001629244">
    <property type="component" value="Unassembled WGS sequence"/>
</dbReference>
<feature type="domain" description="AsmA" evidence="3">
    <location>
        <begin position="313"/>
        <end position="519"/>
    </location>
</feature>
<dbReference type="InterPro" id="IPR052894">
    <property type="entry name" value="AsmA-related"/>
</dbReference>